<name>A0A0V0HC84_SOLCH</name>
<dbReference type="EMBL" id="GEDG01022993">
    <property type="protein sequence ID" value="JAP17067.1"/>
    <property type="molecule type" value="Transcribed_RNA"/>
</dbReference>
<sequence length="70" mass="8020">MKFPRFSSIPQQLRHLQIFSLSSLGTLHISSRFLLLLVETGKCSIMMHSATERGYDDAYISSSYVLIMEH</sequence>
<reference evidence="1" key="1">
    <citation type="submission" date="2015-12" db="EMBL/GenBank/DDBJ databases">
        <title>Gene expression during late stages of embryo sac development: a critical building block for successful pollen-pistil interactions.</title>
        <authorList>
            <person name="Liu Y."/>
            <person name="Joly V."/>
            <person name="Sabar M."/>
            <person name="Matton D.P."/>
        </authorList>
    </citation>
    <scope>NUCLEOTIDE SEQUENCE</scope>
</reference>
<dbReference type="AlphaFoldDB" id="A0A0V0HC84"/>
<proteinExistence type="predicted"/>
<evidence type="ECO:0000313" key="1">
    <source>
        <dbReference type="EMBL" id="JAP17067.1"/>
    </source>
</evidence>
<accession>A0A0V0HC84</accession>
<organism evidence="1">
    <name type="scientific">Solanum chacoense</name>
    <name type="common">Chaco potato</name>
    <dbReference type="NCBI Taxonomy" id="4108"/>
    <lineage>
        <taxon>Eukaryota</taxon>
        <taxon>Viridiplantae</taxon>
        <taxon>Streptophyta</taxon>
        <taxon>Embryophyta</taxon>
        <taxon>Tracheophyta</taxon>
        <taxon>Spermatophyta</taxon>
        <taxon>Magnoliopsida</taxon>
        <taxon>eudicotyledons</taxon>
        <taxon>Gunneridae</taxon>
        <taxon>Pentapetalae</taxon>
        <taxon>asterids</taxon>
        <taxon>lamiids</taxon>
        <taxon>Solanales</taxon>
        <taxon>Solanaceae</taxon>
        <taxon>Solanoideae</taxon>
        <taxon>Solaneae</taxon>
        <taxon>Solanum</taxon>
    </lineage>
</organism>
<protein>
    <submittedName>
        <fullName evidence="1">Putative ovule protein</fullName>
    </submittedName>
</protein>